<dbReference type="STRING" id="564198.BST17_24440"/>
<gene>
    <name evidence="2" type="ORF">BST17_24440</name>
</gene>
<accession>A0A1W9YQE5</accession>
<protein>
    <submittedName>
        <fullName evidence="2">Uncharacterized protein</fullName>
    </submittedName>
</protein>
<comment type="caution">
    <text evidence="2">The sequence shown here is derived from an EMBL/GenBank/DDBJ whole genome shotgun (WGS) entry which is preliminary data.</text>
</comment>
<dbReference type="AlphaFoldDB" id="A0A1W9YQE5"/>
<evidence type="ECO:0000313" key="2">
    <source>
        <dbReference type="EMBL" id="ORA02301.1"/>
    </source>
</evidence>
<keyword evidence="3" id="KW-1185">Reference proteome</keyword>
<evidence type="ECO:0000256" key="1">
    <source>
        <dbReference type="SAM" id="MobiDB-lite"/>
    </source>
</evidence>
<dbReference type="Proteomes" id="UP000192366">
    <property type="component" value="Unassembled WGS sequence"/>
</dbReference>
<proteinExistence type="predicted"/>
<sequence>MRCPRRGAAYPRGVTAAGGSSDSHTEALLEALTRARITTDNHTFIRQLTDAVGITGYRTVDRHAKPYIIATRRNGSRDLYIHYGYTAGFGSEAEIVELLGDAVGRGPSSSMKGTWYVEHPSNRIQHGNSRRGDVRRAAQLCPCGLELSLTGVCASCD</sequence>
<organism evidence="2 3">
    <name type="scientific">Mycolicibacterium bacteremicum</name>
    <name type="common">Mycobacterium bacteremicum</name>
    <dbReference type="NCBI Taxonomy" id="564198"/>
    <lineage>
        <taxon>Bacteria</taxon>
        <taxon>Bacillati</taxon>
        <taxon>Actinomycetota</taxon>
        <taxon>Actinomycetes</taxon>
        <taxon>Mycobacteriales</taxon>
        <taxon>Mycobacteriaceae</taxon>
        <taxon>Mycolicibacterium</taxon>
    </lineage>
</organism>
<evidence type="ECO:0000313" key="3">
    <source>
        <dbReference type="Proteomes" id="UP000192366"/>
    </source>
</evidence>
<dbReference type="OrthoDB" id="4989960at2"/>
<dbReference type="EMBL" id="MVHJ01000031">
    <property type="protein sequence ID" value="ORA02301.1"/>
    <property type="molecule type" value="Genomic_DNA"/>
</dbReference>
<name>A0A1W9YQE5_MYCBA</name>
<reference evidence="2 3" key="1">
    <citation type="submission" date="2017-02" db="EMBL/GenBank/DDBJ databases">
        <title>The new phylogeny of genus Mycobacterium.</title>
        <authorList>
            <person name="Tortoli E."/>
            <person name="Trovato A."/>
            <person name="Cirillo D.M."/>
        </authorList>
    </citation>
    <scope>NUCLEOTIDE SEQUENCE [LARGE SCALE GENOMIC DNA]</scope>
    <source>
        <strain evidence="2 3">DSM 45578</strain>
    </source>
</reference>
<feature type="region of interest" description="Disordered" evidence="1">
    <location>
        <begin position="1"/>
        <end position="21"/>
    </location>
</feature>